<dbReference type="SMART" id="SM00450">
    <property type="entry name" value="RHOD"/>
    <property type="match status" value="1"/>
</dbReference>
<evidence type="ECO:0000313" key="10">
    <source>
        <dbReference type="EMBL" id="RHL75999.1"/>
    </source>
</evidence>
<dbReference type="Pfam" id="PF00581">
    <property type="entry name" value="Rhodanese"/>
    <property type="match status" value="1"/>
</dbReference>
<protein>
    <submittedName>
        <fullName evidence="5">Rhodanese-like domain-containing protein</fullName>
    </submittedName>
    <submittedName>
        <fullName evidence="2">Rhodanese-related sulfurtransferase</fullName>
    </submittedName>
    <submittedName>
        <fullName evidence="3">Thiosulfate sulfurtransferase PspE</fullName>
        <ecNumber evidence="3">2.8.1.1</ecNumber>
    </submittedName>
</protein>
<dbReference type="EMBL" id="CYXM01000017">
    <property type="protein sequence ID" value="CUN25459.1"/>
    <property type="molecule type" value="Genomic_DNA"/>
</dbReference>
<dbReference type="AlphaFoldDB" id="A0A0M6WL21"/>
<dbReference type="EMBL" id="QRPB01000023">
    <property type="protein sequence ID" value="RHL75999.1"/>
    <property type="molecule type" value="Genomic_DNA"/>
</dbReference>
<evidence type="ECO:0000313" key="2">
    <source>
        <dbReference type="EMBL" id="CRL37755.1"/>
    </source>
</evidence>
<dbReference type="InterPro" id="IPR050229">
    <property type="entry name" value="GlpE_sulfurtransferase"/>
</dbReference>
<dbReference type="SUPFAM" id="SSF52821">
    <property type="entry name" value="Rhodanese/Cell cycle control phosphatase"/>
    <property type="match status" value="1"/>
</dbReference>
<evidence type="ECO:0000313" key="17">
    <source>
        <dbReference type="Proteomes" id="UP000286220"/>
    </source>
</evidence>
<accession>A0A0M6WL21</accession>
<evidence type="ECO:0000313" key="11">
    <source>
        <dbReference type="Proteomes" id="UP000049472"/>
    </source>
</evidence>
<dbReference type="Proteomes" id="UP000283501">
    <property type="component" value="Unassembled WGS sequence"/>
</dbReference>
<evidence type="ECO:0000313" key="9">
    <source>
        <dbReference type="EMBL" id="RHL01421.1"/>
    </source>
</evidence>
<evidence type="ECO:0000259" key="1">
    <source>
        <dbReference type="PROSITE" id="PS50206"/>
    </source>
</evidence>
<dbReference type="PANTHER" id="PTHR43031">
    <property type="entry name" value="FAD-DEPENDENT OXIDOREDUCTASE"/>
    <property type="match status" value="1"/>
</dbReference>
<evidence type="ECO:0000313" key="14">
    <source>
        <dbReference type="Proteomes" id="UP000266698"/>
    </source>
</evidence>
<dbReference type="Proteomes" id="UP000095384">
    <property type="component" value="Unassembled WGS sequence"/>
</dbReference>
<dbReference type="EMBL" id="CVRQ01000019">
    <property type="protein sequence ID" value="CRL37755.1"/>
    <property type="molecule type" value="Genomic_DNA"/>
</dbReference>
<reference evidence="14 15" key="3">
    <citation type="submission" date="2018-08" db="EMBL/GenBank/DDBJ databases">
        <title>A genome reference for cultivated species of the human gut microbiota.</title>
        <authorList>
            <person name="Zou Y."/>
            <person name="Xue W."/>
            <person name="Luo G."/>
        </authorList>
    </citation>
    <scope>NUCLEOTIDE SEQUENCE [LARGE SCALE GENOMIC DNA]</scope>
    <source>
        <strain evidence="10 14">AF36-2BH</strain>
        <strain evidence="9 16">AF39-14AC</strain>
        <strain evidence="8 15">AM26-2LB</strain>
        <strain evidence="7 17">AM42-17AT</strain>
    </source>
</reference>
<name>A0A0M6WL21_9FIRM</name>
<dbReference type="InterPro" id="IPR036873">
    <property type="entry name" value="Rhodanese-like_dom_sf"/>
</dbReference>
<keyword evidence="2" id="KW-0808">Transferase</keyword>
<dbReference type="EMBL" id="WKQV01000032">
    <property type="protein sequence ID" value="MSD28013.1"/>
    <property type="molecule type" value="Genomic_DNA"/>
</dbReference>
<evidence type="ECO:0000313" key="3">
    <source>
        <dbReference type="EMBL" id="CUN25459.1"/>
    </source>
</evidence>
<dbReference type="Proteomes" id="UP000286220">
    <property type="component" value="Unassembled WGS sequence"/>
</dbReference>
<sequence length="106" mass="11856">MGFFDFFKQSNINQGIEEYKMTAGAVLLDVRTPQEYQEGHIPESKNVPLQQLDNIVSVAKNKDIPLFVYCYSGSRSRQATGMLQRMGYSKVNNIGGIAAYSGKVEK</sequence>
<reference evidence="5" key="5">
    <citation type="submission" date="2021-10" db="EMBL/GenBank/DDBJ databases">
        <title>Collection of gut derived symbiotic bacterial strains cultured from healthy donors.</title>
        <authorList>
            <person name="Lin H."/>
            <person name="Littmann E."/>
            <person name="Claire K."/>
            <person name="Pamer E."/>
        </authorList>
    </citation>
    <scope>NUCLEOTIDE SEQUENCE</scope>
    <source>
        <strain evidence="5">MSK.22.92</strain>
    </source>
</reference>
<dbReference type="OrthoDB" id="9800872at2"/>
<evidence type="ECO:0000313" key="4">
    <source>
        <dbReference type="EMBL" id="CUN82471.1"/>
    </source>
</evidence>
<dbReference type="RefSeq" id="WP_012742079.1">
    <property type="nucleotide sequence ID" value="NZ_CP092643.1"/>
</dbReference>
<evidence type="ECO:0000313" key="16">
    <source>
        <dbReference type="Proteomes" id="UP000286181"/>
    </source>
</evidence>
<organism evidence="2 11">
    <name type="scientific">Agathobacter rectalis</name>
    <dbReference type="NCBI Taxonomy" id="39491"/>
    <lineage>
        <taxon>Bacteria</taxon>
        <taxon>Bacillati</taxon>
        <taxon>Bacillota</taxon>
        <taxon>Clostridia</taxon>
        <taxon>Lachnospirales</taxon>
        <taxon>Lachnospiraceae</taxon>
        <taxon>Agathobacter</taxon>
    </lineage>
</organism>
<dbReference type="EMBL" id="CYYW01000005">
    <property type="protein sequence ID" value="CUN82471.1"/>
    <property type="molecule type" value="Genomic_DNA"/>
</dbReference>
<evidence type="ECO:0000313" key="15">
    <source>
        <dbReference type="Proteomes" id="UP000283501"/>
    </source>
</evidence>
<evidence type="ECO:0000313" key="6">
    <source>
        <dbReference type="EMBL" id="MSD28013.1"/>
    </source>
</evidence>
<dbReference type="EMBL" id="QSFZ01000001">
    <property type="protein sequence ID" value="RHA94501.1"/>
    <property type="molecule type" value="Genomic_DNA"/>
</dbReference>
<dbReference type="EMBL" id="JAJFBX010000008">
    <property type="protein sequence ID" value="MCC2746851.1"/>
    <property type="molecule type" value="Genomic_DNA"/>
</dbReference>
<dbReference type="CDD" id="cd00158">
    <property type="entry name" value="RHOD"/>
    <property type="match status" value="1"/>
</dbReference>
<evidence type="ECO:0000313" key="8">
    <source>
        <dbReference type="EMBL" id="RHF01053.1"/>
    </source>
</evidence>
<dbReference type="InterPro" id="IPR001763">
    <property type="entry name" value="Rhodanese-like_dom"/>
</dbReference>
<dbReference type="Proteomes" id="UP000286181">
    <property type="component" value="Unassembled WGS sequence"/>
</dbReference>
<dbReference type="Gene3D" id="3.40.250.10">
    <property type="entry name" value="Rhodanese-like domain"/>
    <property type="match status" value="1"/>
</dbReference>
<proteinExistence type="predicted"/>
<dbReference type="EMBL" id="QROF01000031">
    <property type="protein sequence ID" value="RHL01421.1"/>
    <property type="molecule type" value="Genomic_DNA"/>
</dbReference>
<evidence type="ECO:0000313" key="18">
    <source>
        <dbReference type="Proteomes" id="UP000465607"/>
    </source>
</evidence>
<dbReference type="PANTHER" id="PTHR43031:SF1">
    <property type="entry name" value="PYRIDINE NUCLEOTIDE-DISULPHIDE OXIDOREDUCTASE"/>
    <property type="match status" value="1"/>
</dbReference>
<reference evidence="11" key="1">
    <citation type="submission" date="2015-05" db="EMBL/GenBank/DDBJ databases">
        <authorList>
            <consortium name="Pathogen Informatics"/>
        </authorList>
    </citation>
    <scope>NUCLEOTIDE SEQUENCE [LARGE SCALE GENOMIC DNA]</scope>
    <source>
        <strain evidence="4 12">2789STDY5608860</strain>
        <strain evidence="3 13">2789STDY5834968</strain>
        <strain evidence="11">T1-815</strain>
    </source>
</reference>
<dbReference type="Proteomes" id="UP000095673">
    <property type="component" value="Unassembled WGS sequence"/>
</dbReference>
<dbReference type="Proteomes" id="UP001197847">
    <property type="component" value="Unassembled WGS sequence"/>
</dbReference>
<gene>
    <name evidence="3" type="primary">pspE</name>
    <name evidence="10" type="ORF">DW001_14550</name>
    <name evidence="9" type="ORF">DW038_15700</name>
    <name evidence="8" type="ORF">DW703_13980</name>
    <name evidence="7" type="ORF">DW912_00090</name>
    <name evidence="4" type="ORF">ERS852417_01065</name>
    <name evidence="3" type="ORF">ERS852580_02955</name>
    <name evidence="6" type="ORF">GKE44_12915</name>
    <name evidence="5" type="ORF">LK487_07360</name>
    <name evidence="2" type="ORF">T1815_16641</name>
</gene>
<dbReference type="PROSITE" id="PS50206">
    <property type="entry name" value="RHODANESE_3"/>
    <property type="match status" value="1"/>
</dbReference>
<dbReference type="EC" id="2.8.1.1" evidence="3"/>
<reference evidence="2" key="2">
    <citation type="submission" date="2015-05" db="EMBL/GenBank/DDBJ databases">
        <authorList>
            <person name="Wang D.B."/>
            <person name="Wang M."/>
        </authorList>
    </citation>
    <scope>NUCLEOTIDE SEQUENCE [LARGE SCALE GENOMIC DNA]</scope>
    <source>
        <strain evidence="2">T1-815</strain>
    </source>
</reference>
<dbReference type="Proteomes" id="UP000465607">
    <property type="component" value="Unassembled WGS sequence"/>
</dbReference>
<feature type="domain" description="Rhodanese" evidence="1">
    <location>
        <begin position="21"/>
        <end position="105"/>
    </location>
</feature>
<dbReference type="Proteomes" id="UP000049472">
    <property type="component" value="Unassembled WGS sequence"/>
</dbReference>
<dbReference type="GeneID" id="86988061"/>
<keyword evidence="11" id="KW-1185">Reference proteome</keyword>
<evidence type="ECO:0000313" key="5">
    <source>
        <dbReference type="EMBL" id="MCC2746851.1"/>
    </source>
</evidence>
<dbReference type="EMBL" id="QSKY01000027">
    <property type="protein sequence ID" value="RHF01053.1"/>
    <property type="molecule type" value="Genomic_DNA"/>
</dbReference>
<dbReference type="Proteomes" id="UP000266698">
    <property type="component" value="Unassembled WGS sequence"/>
</dbReference>
<evidence type="ECO:0000313" key="7">
    <source>
        <dbReference type="EMBL" id="RHA94501.1"/>
    </source>
</evidence>
<evidence type="ECO:0000313" key="13">
    <source>
        <dbReference type="Proteomes" id="UP000095673"/>
    </source>
</evidence>
<dbReference type="OMA" id="DYEYKNG"/>
<evidence type="ECO:0000313" key="12">
    <source>
        <dbReference type="Proteomes" id="UP000095384"/>
    </source>
</evidence>
<reference evidence="6 18" key="4">
    <citation type="journal article" date="2019" name="Nat. Med.">
        <title>A library of human gut bacterial isolates paired with longitudinal multiomics data enables mechanistic microbiome research.</title>
        <authorList>
            <person name="Poyet M."/>
            <person name="Groussin M."/>
            <person name="Gibbons S.M."/>
            <person name="Avila-Pacheco J."/>
            <person name="Jiang X."/>
            <person name="Kearney S.M."/>
            <person name="Perrotta A.R."/>
            <person name="Berdy B."/>
            <person name="Zhao S."/>
            <person name="Lieberman T.D."/>
            <person name="Swanson P.K."/>
            <person name="Smith M."/>
            <person name="Roesemann S."/>
            <person name="Alexander J.E."/>
            <person name="Rich S.A."/>
            <person name="Livny J."/>
            <person name="Vlamakis H."/>
            <person name="Clish C."/>
            <person name="Bullock K."/>
            <person name="Deik A."/>
            <person name="Scott J."/>
            <person name="Pierce K.A."/>
            <person name="Xavier R.J."/>
            <person name="Alm E.J."/>
        </authorList>
    </citation>
    <scope>NUCLEOTIDE SEQUENCE [LARGE SCALE GENOMIC DNA]</scope>
    <source>
        <strain evidence="6 18">BIOML-A5</strain>
    </source>
</reference>
<dbReference type="GO" id="GO:0004792">
    <property type="term" value="F:thiosulfate-cyanide sulfurtransferase activity"/>
    <property type="evidence" value="ECO:0007669"/>
    <property type="project" value="UniProtKB-EC"/>
</dbReference>